<proteinExistence type="predicted"/>
<gene>
    <name evidence="1" type="ORF">JVT61DRAFT_3541</name>
</gene>
<evidence type="ECO:0000313" key="2">
    <source>
        <dbReference type="Proteomes" id="UP000683000"/>
    </source>
</evidence>
<accession>A0A8I2YNX0</accession>
<comment type="caution">
    <text evidence="1">The sequence shown here is derived from an EMBL/GenBank/DDBJ whole genome shotgun (WGS) entry which is preliminary data.</text>
</comment>
<keyword evidence="2" id="KW-1185">Reference proteome</keyword>
<evidence type="ECO:0000313" key="1">
    <source>
        <dbReference type="EMBL" id="KAG6375315.1"/>
    </source>
</evidence>
<sequence>MKFFGAICPDKNGFKLNKECKVPVIAVFTKYDQFKRDTKIKLAMRSGGGSLTAKDVDGEVEKVFQEQYWGVVKDESPRYGYVRLEKMHKVGERCNALITETSNALSTNVATLMLLAVQRGNLEMSVKLAMER</sequence>
<dbReference type="OrthoDB" id="2663083at2759"/>
<protein>
    <submittedName>
        <fullName evidence="1">Uncharacterized protein</fullName>
    </submittedName>
</protein>
<reference evidence="1" key="1">
    <citation type="submission" date="2021-03" db="EMBL/GenBank/DDBJ databases">
        <title>Evolutionary innovations through gain and loss of genes in the ectomycorrhizal Boletales.</title>
        <authorList>
            <person name="Wu G."/>
            <person name="Miyauchi S."/>
            <person name="Morin E."/>
            <person name="Yang Z.-L."/>
            <person name="Xu J."/>
            <person name="Martin F.M."/>
        </authorList>
    </citation>
    <scope>NUCLEOTIDE SEQUENCE</scope>
    <source>
        <strain evidence="1">BR01</strain>
    </source>
</reference>
<dbReference type="AlphaFoldDB" id="A0A8I2YNX0"/>
<dbReference type="Proteomes" id="UP000683000">
    <property type="component" value="Unassembled WGS sequence"/>
</dbReference>
<organism evidence="1 2">
    <name type="scientific">Boletus reticuloceps</name>
    <dbReference type="NCBI Taxonomy" id="495285"/>
    <lineage>
        <taxon>Eukaryota</taxon>
        <taxon>Fungi</taxon>
        <taxon>Dikarya</taxon>
        <taxon>Basidiomycota</taxon>
        <taxon>Agaricomycotina</taxon>
        <taxon>Agaricomycetes</taxon>
        <taxon>Agaricomycetidae</taxon>
        <taxon>Boletales</taxon>
        <taxon>Boletineae</taxon>
        <taxon>Boletaceae</taxon>
        <taxon>Boletoideae</taxon>
        <taxon>Boletus</taxon>
    </lineage>
</organism>
<name>A0A8I2YNX0_9AGAM</name>
<dbReference type="EMBL" id="JAGFBS010000015">
    <property type="protein sequence ID" value="KAG6375315.1"/>
    <property type="molecule type" value="Genomic_DNA"/>
</dbReference>